<dbReference type="PANTHER" id="PTHR24567">
    <property type="entry name" value="CRP FAMILY TRANSCRIPTIONAL REGULATORY PROTEIN"/>
    <property type="match status" value="1"/>
</dbReference>
<evidence type="ECO:0000256" key="1">
    <source>
        <dbReference type="ARBA" id="ARBA00023015"/>
    </source>
</evidence>
<evidence type="ECO:0000256" key="2">
    <source>
        <dbReference type="ARBA" id="ARBA00023125"/>
    </source>
</evidence>
<accession>A0A269XVV9</accession>
<dbReference type="PRINTS" id="PR00034">
    <property type="entry name" value="HTHCRP"/>
</dbReference>
<dbReference type="PROSITE" id="PS51063">
    <property type="entry name" value="HTH_CRP_2"/>
    <property type="match status" value="1"/>
</dbReference>
<dbReference type="SUPFAM" id="SSF46785">
    <property type="entry name" value="Winged helix' DNA-binding domain"/>
    <property type="match status" value="1"/>
</dbReference>
<feature type="domain" description="HTH crp-type" evidence="5">
    <location>
        <begin position="156"/>
        <end position="229"/>
    </location>
</feature>
<comment type="caution">
    <text evidence="6">The sequence shown here is derived from an EMBL/GenBank/DDBJ whole genome shotgun (WGS) entry which is preliminary data.</text>
</comment>
<dbReference type="CDD" id="cd00038">
    <property type="entry name" value="CAP_ED"/>
    <property type="match status" value="1"/>
</dbReference>
<dbReference type="Gene3D" id="1.10.10.10">
    <property type="entry name" value="Winged helix-like DNA-binding domain superfamily/Winged helix DNA-binding domain"/>
    <property type="match status" value="1"/>
</dbReference>
<evidence type="ECO:0000313" key="6">
    <source>
        <dbReference type="EMBL" id="PAK77350.1"/>
    </source>
</evidence>
<evidence type="ECO:0000256" key="3">
    <source>
        <dbReference type="ARBA" id="ARBA00023163"/>
    </source>
</evidence>
<dbReference type="InterPro" id="IPR036390">
    <property type="entry name" value="WH_DNA-bd_sf"/>
</dbReference>
<evidence type="ECO:0000313" key="7">
    <source>
        <dbReference type="Proteomes" id="UP000216151"/>
    </source>
</evidence>
<dbReference type="InterPro" id="IPR018335">
    <property type="entry name" value="Tscrpt_reg_HTH_Crp-type_CS"/>
</dbReference>
<keyword evidence="1" id="KW-0805">Transcription regulation</keyword>
<proteinExistence type="predicted"/>
<dbReference type="SUPFAM" id="SSF51206">
    <property type="entry name" value="cAMP-binding domain-like"/>
    <property type="match status" value="1"/>
</dbReference>
<dbReference type="InterPro" id="IPR018490">
    <property type="entry name" value="cNMP-bd_dom_sf"/>
</dbReference>
<dbReference type="SMART" id="SM00100">
    <property type="entry name" value="cNMP"/>
    <property type="match status" value="1"/>
</dbReference>
<dbReference type="OrthoDB" id="7584044at2"/>
<dbReference type="CDD" id="cd00092">
    <property type="entry name" value="HTH_CRP"/>
    <property type="match status" value="1"/>
</dbReference>
<dbReference type="Pfam" id="PF00027">
    <property type="entry name" value="cNMP_binding"/>
    <property type="match status" value="1"/>
</dbReference>
<dbReference type="GO" id="GO:0005829">
    <property type="term" value="C:cytosol"/>
    <property type="evidence" value="ECO:0007669"/>
    <property type="project" value="TreeGrafter"/>
</dbReference>
<feature type="domain" description="Cyclic nucleotide-binding" evidence="4">
    <location>
        <begin position="47"/>
        <end position="94"/>
    </location>
</feature>
<keyword evidence="7" id="KW-1185">Reference proteome</keyword>
<dbReference type="InterPro" id="IPR050397">
    <property type="entry name" value="Env_Response_Regulators"/>
</dbReference>
<dbReference type="PROSITE" id="PS00042">
    <property type="entry name" value="HTH_CRP_1"/>
    <property type="match status" value="1"/>
</dbReference>
<dbReference type="InterPro" id="IPR012318">
    <property type="entry name" value="HTH_CRP"/>
</dbReference>
<keyword evidence="2" id="KW-0238">DNA-binding</keyword>
<reference evidence="6 7" key="1">
    <citation type="submission" date="2017-04" db="EMBL/GenBank/DDBJ databases">
        <title>Kefir bacterial isolates.</title>
        <authorList>
            <person name="Kim Y."/>
            <person name="Blasche S."/>
            <person name="Patil K.R."/>
        </authorList>
    </citation>
    <scope>NUCLEOTIDE SEQUENCE [LARGE SCALE GENOMIC DNA]</scope>
    <source>
        <strain evidence="6 7">KR</strain>
    </source>
</reference>
<dbReference type="GO" id="GO:0003700">
    <property type="term" value="F:DNA-binding transcription factor activity"/>
    <property type="evidence" value="ECO:0007669"/>
    <property type="project" value="InterPro"/>
</dbReference>
<organism evidence="6 7">
    <name type="scientific">Acetobacter fabarum</name>
    <dbReference type="NCBI Taxonomy" id="483199"/>
    <lineage>
        <taxon>Bacteria</taxon>
        <taxon>Pseudomonadati</taxon>
        <taxon>Pseudomonadota</taxon>
        <taxon>Alphaproteobacteria</taxon>
        <taxon>Acetobacterales</taxon>
        <taxon>Acetobacteraceae</taxon>
        <taxon>Acetobacter</taxon>
    </lineage>
</organism>
<dbReference type="Proteomes" id="UP000216151">
    <property type="component" value="Unassembled WGS sequence"/>
</dbReference>
<name>A0A269XVV9_9PROT</name>
<evidence type="ECO:0000259" key="4">
    <source>
        <dbReference type="PROSITE" id="PS50042"/>
    </source>
</evidence>
<dbReference type="Pfam" id="PF13545">
    <property type="entry name" value="HTH_Crp_2"/>
    <property type="match status" value="1"/>
</dbReference>
<dbReference type="PANTHER" id="PTHR24567:SF28">
    <property type="entry name" value="LISTERIOLYSIN REGULATORY PROTEIN"/>
    <property type="match status" value="1"/>
</dbReference>
<dbReference type="EMBL" id="NCXK01000022">
    <property type="protein sequence ID" value="PAK77350.1"/>
    <property type="molecule type" value="Genomic_DNA"/>
</dbReference>
<evidence type="ECO:0000259" key="5">
    <source>
        <dbReference type="PROSITE" id="PS51063"/>
    </source>
</evidence>
<evidence type="ECO:0008006" key="8">
    <source>
        <dbReference type="Google" id="ProtNLM"/>
    </source>
</evidence>
<dbReference type="InterPro" id="IPR014710">
    <property type="entry name" value="RmlC-like_jellyroll"/>
</dbReference>
<dbReference type="InterPro" id="IPR036388">
    <property type="entry name" value="WH-like_DNA-bd_sf"/>
</dbReference>
<dbReference type="Gene3D" id="2.60.120.10">
    <property type="entry name" value="Jelly Rolls"/>
    <property type="match status" value="1"/>
</dbReference>
<gene>
    <name evidence="6" type="ORF">B8X00_11155</name>
</gene>
<sequence>MVTSTVPYSRPLHNLEYSGEHAPSTPPSLVEEACSALERIGCDLKKPAKSIVFRQGESADFIYFIQSGALRLDYQLEDGRNLVLDFLWPGRVLGIVENDVYAWSAIALVDVHLKRLRRSAVQTLAQNYPGITDLLLKQKTASLMAAKNHIILMSHPTATSKLIGFLLDYSKQPEYFNQATQVLTLVMSRKDIADYLGMTFETTSRIFKYLETKNYIKKINHRQIQLNTRMLLDP</sequence>
<protein>
    <recommendedName>
        <fullName evidence="8">Crp/Fnr family transcriptional regulator</fullName>
    </recommendedName>
</protein>
<keyword evidence="3" id="KW-0804">Transcription</keyword>
<dbReference type="PROSITE" id="PS50042">
    <property type="entry name" value="CNMP_BINDING_3"/>
    <property type="match status" value="1"/>
</dbReference>
<dbReference type="SMART" id="SM00419">
    <property type="entry name" value="HTH_CRP"/>
    <property type="match status" value="1"/>
</dbReference>
<dbReference type="GO" id="GO:0003677">
    <property type="term" value="F:DNA binding"/>
    <property type="evidence" value="ECO:0007669"/>
    <property type="project" value="UniProtKB-KW"/>
</dbReference>
<dbReference type="AlphaFoldDB" id="A0A269XVV9"/>
<dbReference type="InterPro" id="IPR000595">
    <property type="entry name" value="cNMP-bd_dom"/>
</dbReference>